<dbReference type="RefSeq" id="WP_126951855.1">
    <property type="nucleotide sequence ID" value="NZ_RZHD01000011.1"/>
</dbReference>
<name>A0A3S0Y9U5_9GAMM</name>
<evidence type="ECO:0000313" key="1">
    <source>
        <dbReference type="EMBL" id="RUR43265.1"/>
    </source>
</evidence>
<dbReference type="AlphaFoldDB" id="A0A3S0Y9U5"/>
<dbReference type="Proteomes" id="UP000286912">
    <property type="component" value="Unassembled WGS sequence"/>
</dbReference>
<proteinExistence type="predicted"/>
<protein>
    <submittedName>
        <fullName evidence="1">Uncharacterized protein</fullName>
    </submittedName>
</protein>
<dbReference type="EMBL" id="RZHD01000011">
    <property type="protein sequence ID" value="RUR43265.1"/>
    <property type="molecule type" value="Genomic_DNA"/>
</dbReference>
<organism evidence="1 2">
    <name type="scientific">Vreelandella populi</name>
    <dbReference type="NCBI Taxonomy" id="2498858"/>
    <lineage>
        <taxon>Bacteria</taxon>
        <taxon>Pseudomonadati</taxon>
        <taxon>Pseudomonadota</taxon>
        <taxon>Gammaproteobacteria</taxon>
        <taxon>Oceanospirillales</taxon>
        <taxon>Halomonadaceae</taxon>
        <taxon>Vreelandella</taxon>
    </lineage>
</organism>
<gene>
    <name evidence="1" type="ORF">ELY37_19120</name>
</gene>
<accession>A0A3S0Y9U5</accession>
<evidence type="ECO:0000313" key="2">
    <source>
        <dbReference type="Proteomes" id="UP000286912"/>
    </source>
</evidence>
<reference evidence="1 2" key="1">
    <citation type="submission" date="2018-12" db="EMBL/GenBank/DDBJ databases">
        <title>three novel Halomonas strain isolated from plants.</title>
        <authorList>
            <person name="Sun C."/>
        </authorList>
    </citation>
    <scope>NUCLEOTIDE SEQUENCE [LARGE SCALE GENOMIC DNA]</scope>
    <source>
        <strain evidence="1 2">RC</strain>
    </source>
</reference>
<comment type="caution">
    <text evidence="1">The sequence shown here is derived from an EMBL/GenBank/DDBJ whole genome shotgun (WGS) entry which is preliminary data.</text>
</comment>
<sequence>MNTTQGSNSVDKDWLVDSSALLDDGKTRVIFYNSQDESECSDLLFELEGMTVEEIVMRLDIGTELSYAQFCEIIVELAESGFLHSYCDI</sequence>
<keyword evidence="2" id="KW-1185">Reference proteome</keyword>